<feature type="domain" description="MrfA-like Zn-binding" evidence="1">
    <location>
        <begin position="273"/>
        <end position="370"/>
    </location>
</feature>
<organism evidence="2 3">
    <name type="scientific">Kistimonas scapharcae</name>
    <dbReference type="NCBI Taxonomy" id="1036133"/>
    <lineage>
        <taxon>Bacteria</taxon>
        <taxon>Pseudomonadati</taxon>
        <taxon>Pseudomonadota</taxon>
        <taxon>Gammaproteobacteria</taxon>
        <taxon>Oceanospirillales</taxon>
        <taxon>Endozoicomonadaceae</taxon>
        <taxon>Kistimonas</taxon>
    </lineage>
</organism>
<proteinExistence type="predicted"/>
<accession>A0ABP8UWT3</accession>
<evidence type="ECO:0000259" key="1">
    <source>
        <dbReference type="Pfam" id="PF09369"/>
    </source>
</evidence>
<gene>
    <name evidence="2" type="ORF">GCM10023116_05670</name>
</gene>
<reference evidence="3" key="1">
    <citation type="journal article" date="2019" name="Int. J. Syst. Evol. Microbiol.">
        <title>The Global Catalogue of Microorganisms (GCM) 10K type strain sequencing project: providing services to taxonomists for standard genome sequencing and annotation.</title>
        <authorList>
            <consortium name="The Broad Institute Genomics Platform"/>
            <consortium name="The Broad Institute Genome Sequencing Center for Infectious Disease"/>
            <person name="Wu L."/>
            <person name="Ma J."/>
        </authorList>
    </citation>
    <scope>NUCLEOTIDE SEQUENCE [LARGE SCALE GENOMIC DNA]</scope>
    <source>
        <strain evidence="3">JCM 17805</strain>
    </source>
</reference>
<evidence type="ECO:0000313" key="3">
    <source>
        <dbReference type="Proteomes" id="UP001500604"/>
    </source>
</evidence>
<dbReference type="InterPro" id="IPR047721">
    <property type="entry name" value="DrmB"/>
</dbReference>
<sequence length="410" mass="44836">MGDIANPDALKSMNVKCQGSQPWEKWESCDSPLVVLQRGASNLYYAIVRSALDIPVGSGGGHGASLLEDMKEHPLFSSCQSKMDQGKEAVARDLAEDIAADLECSVDDVIAAMTVQDEEEGARRIPDNEELQVAEWAVLSSADVESLTNKNFVARVEKDQPSHDWGLSKLISRVVLLEKLREVRAFCGYERVKPGVAVIPPAGRHNDITWLPAIQVFGEGIFIEFNQHALKEWEAKASGFIKNRIDPMSKKHSEGKVSYLPSPSSRLVLLHTFAHLLIRQLSFECGYSSGSIRERIYAEDGQAGVLIYTADSDSEGSLGGLVQQGELKRLYPVIAAALDQASWCSNDPVCSEMETQGVMGLNKAACHSCTLVSETSCTMNNLLLDRKLLLGDETGKGLFTEVLAHIKEGR</sequence>
<protein>
    <recommendedName>
        <fullName evidence="1">MrfA-like Zn-binding domain-containing protein</fullName>
    </recommendedName>
</protein>
<comment type="caution">
    <text evidence="2">The sequence shown here is derived from an EMBL/GenBank/DDBJ whole genome shotgun (WGS) entry which is preliminary data.</text>
</comment>
<dbReference type="Pfam" id="PF09369">
    <property type="entry name" value="MZB"/>
    <property type="match status" value="1"/>
</dbReference>
<dbReference type="InterPro" id="IPR018973">
    <property type="entry name" value="MZB"/>
</dbReference>
<keyword evidence="3" id="KW-1185">Reference proteome</keyword>
<dbReference type="NCBIfam" id="NF038324">
    <property type="entry name" value="DrmB_fam"/>
    <property type="match status" value="1"/>
</dbReference>
<dbReference type="EMBL" id="BAABFL010000062">
    <property type="protein sequence ID" value="GAA4648300.1"/>
    <property type="molecule type" value="Genomic_DNA"/>
</dbReference>
<evidence type="ECO:0000313" key="2">
    <source>
        <dbReference type="EMBL" id="GAA4648300.1"/>
    </source>
</evidence>
<name>A0ABP8UWT3_9GAMM</name>
<dbReference type="Proteomes" id="UP001500604">
    <property type="component" value="Unassembled WGS sequence"/>
</dbReference>